<dbReference type="PANTHER" id="PTHR42924">
    <property type="entry name" value="EXONUCLEASE"/>
    <property type="match status" value="1"/>
</dbReference>
<evidence type="ECO:0000259" key="1">
    <source>
        <dbReference type="Pfam" id="PF02811"/>
    </source>
</evidence>
<dbReference type="EMBL" id="UINC01000924">
    <property type="protein sequence ID" value="SUZ63771.1"/>
    <property type="molecule type" value="Genomic_DNA"/>
</dbReference>
<dbReference type="PANTHER" id="PTHR42924:SF3">
    <property type="entry name" value="POLYMERASE_HISTIDINOL PHOSPHATASE N-TERMINAL DOMAIN-CONTAINING PROTEIN"/>
    <property type="match status" value="1"/>
</dbReference>
<feature type="non-terminal residue" evidence="2">
    <location>
        <position position="1"/>
    </location>
</feature>
<reference evidence="2" key="1">
    <citation type="submission" date="2018-05" db="EMBL/GenBank/DDBJ databases">
        <authorList>
            <person name="Lanie J.A."/>
            <person name="Ng W.-L."/>
            <person name="Kazmierczak K.M."/>
            <person name="Andrzejewski T.M."/>
            <person name="Davidsen T.M."/>
            <person name="Wayne K.J."/>
            <person name="Tettelin H."/>
            <person name="Glass J.I."/>
            <person name="Rusch D."/>
            <person name="Podicherti R."/>
            <person name="Tsui H.-C.T."/>
            <person name="Winkler M.E."/>
        </authorList>
    </citation>
    <scope>NUCLEOTIDE SEQUENCE</scope>
</reference>
<name>A0A381P9Y4_9ZZZZ</name>
<protein>
    <recommendedName>
        <fullName evidence="1">PHP domain-containing protein</fullName>
    </recommendedName>
</protein>
<evidence type="ECO:0000313" key="2">
    <source>
        <dbReference type="EMBL" id="SUZ63771.1"/>
    </source>
</evidence>
<feature type="domain" description="PHP" evidence="1">
    <location>
        <begin position="4"/>
        <end position="40"/>
    </location>
</feature>
<accession>A0A381P9Y4</accession>
<dbReference type="InterPro" id="IPR052018">
    <property type="entry name" value="PHP_domain"/>
</dbReference>
<gene>
    <name evidence="2" type="ORF">METZ01_LOCUS16625</name>
</gene>
<dbReference type="GO" id="GO:0004534">
    <property type="term" value="F:5'-3' RNA exonuclease activity"/>
    <property type="evidence" value="ECO:0007669"/>
    <property type="project" value="TreeGrafter"/>
</dbReference>
<dbReference type="AlphaFoldDB" id="A0A381P9Y4"/>
<dbReference type="InterPro" id="IPR004013">
    <property type="entry name" value="PHP_dom"/>
</dbReference>
<dbReference type="InterPro" id="IPR016195">
    <property type="entry name" value="Pol/histidinol_Pase-like"/>
</dbReference>
<organism evidence="2">
    <name type="scientific">marine metagenome</name>
    <dbReference type="NCBI Taxonomy" id="408172"/>
    <lineage>
        <taxon>unclassified sequences</taxon>
        <taxon>metagenomes</taxon>
        <taxon>ecological metagenomes</taxon>
    </lineage>
</organism>
<dbReference type="Gene3D" id="3.20.20.140">
    <property type="entry name" value="Metal-dependent hydrolases"/>
    <property type="match status" value="1"/>
</dbReference>
<dbReference type="Pfam" id="PF02811">
    <property type="entry name" value="PHP"/>
    <property type="match status" value="1"/>
</dbReference>
<sequence>VKVDLHIHTSASDGAWSAEAVVQGAASGGLDVIAIADHDTTASFS</sequence>
<dbReference type="SUPFAM" id="SSF89550">
    <property type="entry name" value="PHP domain-like"/>
    <property type="match status" value="1"/>
</dbReference>
<dbReference type="GO" id="GO:0035312">
    <property type="term" value="F:5'-3' DNA exonuclease activity"/>
    <property type="evidence" value="ECO:0007669"/>
    <property type="project" value="TreeGrafter"/>
</dbReference>
<feature type="non-terminal residue" evidence="2">
    <location>
        <position position="45"/>
    </location>
</feature>
<proteinExistence type="predicted"/>